<keyword evidence="3" id="KW-1185">Reference proteome</keyword>
<dbReference type="InterPro" id="IPR012337">
    <property type="entry name" value="RNaseH-like_sf"/>
</dbReference>
<dbReference type="GO" id="GO:0015074">
    <property type="term" value="P:DNA integration"/>
    <property type="evidence" value="ECO:0007669"/>
    <property type="project" value="InterPro"/>
</dbReference>
<sequence>MCCFDVIVEYVQGKQMVVLDTLLKSPSTCHDADLQVADNITLFVDSITKTQSISNVKMRDIRLETERNETLAKVWGISEVLVSDNGTQFKSQIFHFFAKEYNFVQSLLNPHYPQASGEAESAAEIAKHIKVSTLVAAIDMSPSELFMGRRKLCLSLLNQRHERICDATLKLYKGSHGKRAGHGEIVLCSACCTGKNCNTKGDCPTLIRNQPCFNTTTCG</sequence>
<dbReference type="SUPFAM" id="SSF53098">
    <property type="entry name" value="Ribonuclease H-like"/>
    <property type="match status" value="1"/>
</dbReference>
<gene>
    <name evidence="2" type="ORF">MCOR_22088</name>
</gene>
<evidence type="ECO:0000313" key="3">
    <source>
        <dbReference type="Proteomes" id="UP000507470"/>
    </source>
</evidence>
<accession>A0A6J8BVJ1</accession>
<evidence type="ECO:0000313" key="2">
    <source>
        <dbReference type="EMBL" id="CAC5386679.1"/>
    </source>
</evidence>
<dbReference type="Gene3D" id="3.30.420.10">
    <property type="entry name" value="Ribonuclease H-like superfamily/Ribonuclease H"/>
    <property type="match status" value="1"/>
</dbReference>
<dbReference type="PANTHER" id="PTHR37984:SF8">
    <property type="entry name" value="CCHC-TYPE DOMAIN-CONTAINING PROTEIN"/>
    <property type="match status" value="1"/>
</dbReference>
<dbReference type="InterPro" id="IPR001584">
    <property type="entry name" value="Integrase_cat-core"/>
</dbReference>
<dbReference type="GO" id="GO:0003676">
    <property type="term" value="F:nucleic acid binding"/>
    <property type="evidence" value="ECO:0007669"/>
    <property type="project" value="InterPro"/>
</dbReference>
<dbReference type="InterPro" id="IPR036397">
    <property type="entry name" value="RNaseH_sf"/>
</dbReference>
<dbReference type="EMBL" id="CACVKT020003887">
    <property type="protein sequence ID" value="CAC5386679.1"/>
    <property type="molecule type" value="Genomic_DNA"/>
</dbReference>
<protein>
    <recommendedName>
        <fullName evidence="1">Integrase catalytic domain-containing protein</fullName>
    </recommendedName>
</protein>
<feature type="domain" description="Integrase catalytic" evidence="1">
    <location>
        <begin position="8"/>
        <end position="127"/>
    </location>
</feature>
<reference evidence="2 3" key="1">
    <citation type="submission" date="2020-06" db="EMBL/GenBank/DDBJ databases">
        <authorList>
            <person name="Li R."/>
            <person name="Bekaert M."/>
        </authorList>
    </citation>
    <scope>NUCLEOTIDE SEQUENCE [LARGE SCALE GENOMIC DNA]</scope>
    <source>
        <strain evidence="3">wild</strain>
    </source>
</reference>
<dbReference type="PROSITE" id="PS50994">
    <property type="entry name" value="INTEGRASE"/>
    <property type="match status" value="1"/>
</dbReference>
<dbReference type="InterPro" id="IPR050951">
    <property type="entry name" value="Retrovirus_Pol_polyprotein"/>
</dbReference>
<proteinExistence type="predicted"/>
<evidence type="ECO:0000259" key="1">
    <source>
        <dbReference type="PROSITE" id="PS50994"/>
    </source>
</evidence>
<organism evidence="2 3">
    <name type="scientific">Mytilus coruscus</name>
    <name type="common">Sea mussel</name>
    <dbReference type="NCBI Taxonomy" id="42192"/>
    <lineage>
        <taxon>Eukaryota</taxon>
        <taxon>Metazoa</taxon>
        <taxon>Spiralia</taxon>
        <taxon>Lophotrochozoa</taxon>
        <taxon>Mollusca</taxon>
        <taxon>Bivalvia</taxon>
        <taxon>Autobranchia</taxon>
        <taxon>Pteriomorphia</taxon>
        <taxon>Mytilida</taxon>
        <taxon>Mytiloidea</taxon>
        <taxon>Mytilidae</taxon>
        <taxon>Mytilinae</taxon>
        <taxon>Mytilus</taxon>
    </lineage>
</organism>
<dbReference type="PANTHER" id="PTHR37984">
    <property type="entry name" value="PROTEIN CBG26694"/>
    <property type="match status" value="1"/>
</dbReference>
<name>A0A6J8BVJ1_MYTCO</name>
<dbReference type="Proteomes" id="UP000507470">
    <property type="component" value="Unassembled WGS sequence"/>
</dbReference>
<dbReference type="AlphaFoldDB" id="A0A6J8BVJ1"/>